<evidence type="ECO:0000313" key="1">
    <source>
        <dbReference type="EMBL" id="CAG8687678.1"/>
    </source>
</evidence>
<feature type="non-terminal residue" evidence="1">
    <location>
        <position position="1"/>
    </location>
</feature>
<dbReference type="Proteomes" id="UP000789702">
    <property type="component" value="Unassembled WGS sequence"/>
</dbReference>
<sequence>NIDNNDNTNENIDAIYDKLIASITKALRLLEEQKAARNAPW</sequence>
<proteinExistence type="predicted"/>
<keyword evidence="2" id="KW-1185">Reference proteome</keyword>
<evidence type="ECO:0000313" key="2">
    <source>
        <dbReference type="Proteomes" id="UP000789702"/>
    </source>
</evidence>
<accession>A0ACA9P1L5</accession>
<organism evidence="1 2">
    <name type="scientific">Dentiscutata heterogama</name>
    <dbReference type="NCBI Taxonomy" id="1316150"/>
    <lineage>
        <taxon>Eukaryota</taxon>
        <taxon>Fungi</taxon>
        <taxon>Fungi incertae sedis</taxon>
        <taxon>Mucoromycota</taxon>
        <taxon>Glomeromycotina</taxon>
        <taxon>Glomeromycetes</taxon>
        <taxon>Diversisporales</taxon>
        <taxon>Gigasporaceae</taxon>
        <taxon>Dentiscutata</taxon>
    </lineage>
</organism>
<feature type="non-terminal residue" evidence="1">
    <location>
        <position position="41"/>
    </location>
</feature>
<protein>
    <submittedName>
        <fullName evidence="1">1360_t:CDS:1</fullName>
    </submittedName>
</protein>
<reference evidence="1" key="1">
    <citation type="submission" date="2021-06" db="EMBL/GenBank/DDBJ databases">
        <authorList>
            <person name="Kallberg Y."/>
            <person name="Tangrot J."/>
            <person name="Rosling A."/>
        </authorList>
    </citation>
    <scope>NUCLEOTIDE SEQUENCE</scope>
    <source>
        <strain evidence="1">IL203A</strain>
    </source>
</reference>
<comment type="caution">
    <text evidence="1">The sequence shown here is derived from an EMBL/GenBank/DDBJ whole genome shotgun (WGS) entry which is preliminary data.</text>
</comment>
<gene>
    <name evidence="1" type="ORF">DHETER_LOCUS11086</name>
</gene>
<dbReference type="EMBL" id="CAJVPU010023281">
    <property type="protein sequence ID" value="CAG8687678.1"/>
    <property type="molecule type" value="Genomic_DNA"/>
</dbReference>
<name>A0ACA9P1L5_9GLOM</name>